<name>A0AA36JLL7_9DINO</name>
<sequence>MARFGVLLLVLLTRTASATKVRSSSHVRDGASPSRRLLRGLGKDGLEARARSLREEIGELEVALEKSSGKNSASLAELEKQLNDTASQFPGHLPLRSEGEKTLGENISKTEALIADAHQQVLAHGDVAERARTELEQLAKTATLCNCSKGKLAFLQLEGGHVRPHLTEEQIAAMVRDLSTGFTSSAAGRVQDAPDAAEDETLVIEGLVRKVEELERQRAELEAAQSRAYEIFRQAQDRLLDQSKTASRELYAAKLQAVREEEAAKKRERALVRQRGSAEAMLRAQEQTLLRLKQQSKDYAARIQALFSALKSCGCVKGSAWQPDEVTTTVTSTTTTAKTTLPQVDLVRERQPAASSLTGPNGS</sequence>
<dbReference type="Proteomes" id="UP001178507">
    <property type="component" value="Unassembled WGS sequence"/>
</dbReference>
<feature type="signal peptide" evidence="3">
    <location>
        <begin position="1"/>
        <end position="18"/>
    </location>
</feature>
<feature type="region of interest" description="Disordered" evidence="2">
    <location>
        <begin position="340"/>
        <end position="363"/>
    </location>
</feature>
<gene>
    <name evidence="4" type="ORF">EVOR1521_LOCUS29906</name>
</gene>
<keyword evidence="5" id="KW-1185">Reference proteome</keyword>
<feature type="chain" id="PRO_5041417145" evidence="3">
    <location>
        <begin position="19"/>
        <end position="363"/>
    </location>
</feature>
<evidence type="ECO:0000313" key="5">
    <source>
        <dbReference type="Proteomes" id="UP001178507"/>
    </source>
</evidence>
<keyword evidence="3" id="KW-0732">Signal</keyword>
<reference evidence="4" key="1">
    <citation type="submission" date="2023-08" db="EMBL/GenBank/DDBJ databases">
        <authorList>
            <person name="Chen Y."/>
            <person name="Shah S."/>
            <person name="Dougan E. K."/>
            <person name="Thang M."/>
            <person name="Chan C."/>
        </authorList>
    </citation>
    <scope>NUCLEOTIDE SEQUENCE</scope>
</reference>
<protein>
    <submittedName>
        <fullName evidence="4">Uncharacterized protein</fullName>
    </submittedName>
</protein>
<evidence type="ECO:0000256" key="3">
    <source>
        <dbReference type="SAM" id="SignalP"/>
    </source>
</evidence>
<evidence type="ECO:0000256" key="1">
    <source>
        <dbReference type="SAM" id="Coils"/>
    </source>
</evidence>
<feature type="compositionally biased region" description="Polar residues" evidence="2">
    <location>
        <begin position="353"/>
        <end position="363"/>
    </location>
</feature>
<proteinExistence type="predicted"/>
<feature type="coiled-coil region" evidence="1">
    <location>
        <begin position="275"/>
        <end position="302"/>
    </location>
</feature>
<dbReference type="EMBL" id="CAUJNA010003724">
    <property type="protein sequence ID" value="CAJ1408513.1"/>
    <property type="molecule type" value="Genomic_DNA"/>
</dbReference>
<comment type="caution">
    <text evidence="4">The sequence shown here is derived from an EMBL/GenBank/DDBJ whole genome shotgun (WGS) entry which is preliminary data.</text>
</comment>
<evidence type="ECO:0000313" key="4">
    <source>
        <dbReference type="EMBL" id="CAJ1408513.1"/>
    </source>
</evidence>
<dbReference type="AlphaFoldDB" id="A0AA36JLL7"/>
<feature type="coiled-coil region" evidence="1">
    <location>
        <begin position="197"/>
        <end position="231"/>
    </location>
</feature>
<keyword evidence="1" id="KW-0175">Coiled coil</keyword>
<accession>A0AA36JLL7</accession>
<feature type="coiled-coil region" evidence="1">
    <location>
        <begin position="43"/>
        <end position="70"/>
    </location>
</feature>
<evidence type="ECO:0000256" key="2">
    <source>
        <dbReference type="SAM" id="MobiDB-lite"/>
    </source>
</evidence>
<organism evidence="4 5">
    <name type="scientific">Effrenium voratum</name>
    <dbReference type="NCBI Taxonomy" id="2562239"/>
    <lineage>
        <taxon>Eukaryota</taxon>
        <taxon>Sar</taxon>
        <taxon>Alveolata</taxon>
        <taxon>Dinophyceae</taxon>
        <taxon>Suessiales</taxon>
        <taxon>Symbiodiniaceae</taxon>
        <taxon>Effrenium</taxon>
    </lineage>
</organism>